<gene>
    <name evidence="2" type="ORF">BHE75_01501</name>
</gene>
<evidence type="ECO:0000313" key="3">
    <source>
        <dbReference type="Proteomes" id="UP000179467"/>
    </source>
</evidence>
<feature type="transmembrane region" description="Helical" evidence="1">
    <location>
        <begin position="62"/>
        <end position="86"/>
    </location>
</feature>
<keyword evidence="1" id="KW-0472">Membrane</keyword>
<accession>A0A1S1HBN7</accession>
<evidence type="ECO:0000256" key="1">
    <source>
        <dbReference type="SAM" id="Phobius"/>
    </source>
</evidence>
<sequence>MVRFATMGSSLQLLLFLSALLSGLTGVISGDRVAAPSSLERASAEVTVIAEELAEAAVRAPVVLAAVAALATILSVRAFAIVTAPAPDPFRVSERRRE</sequence>
<keyword evidence="1" id="KW-1133">Transmembrane helix</keyword>
<dbReference type="Proteomes" id="UP000179467">
    <property type="component" value="Unassembled WGS sequence"/>
</dbReference>
<name>A0A1S1HBN7_9SPHN</name>
<dbReference type="AlphaFoldDB" id="A0A1S1HBN7"/>
<evidence type="ECO:0000313" key="2">
    <source>
        <dbReference type="EMBL" id="OHT19515.1"/>
    </source>
</evidence>
<organism evidence="2 3">
    <name type="scientific">Edaphosphingomonas haloaromaticamans</name>
    <dbReference type="NCBI Taxonomy" id="653954"/>
    <lineage>
        <taxon>Bacteria</taxon>
        <taxon>Pseudomonadati</taxon>
        <taxon>Pseudomonadota</taxon>
        <taxon>Alphaproteobacteria</taxon>
        <taxon>Sphingomonadales</taxon>
        <taxon>Rhizorhabdaceae</taxon>
        <taxon>Edaphosphingomonas</taxon>
    </lineage>
</organism>
<dbReference type="EMBL" id="MIPT01000001">
    <property type="protein sequence ID" value="OHT19515.1"/>
    <property type="molecule type" value="Genomic_DNA"/>
</dbReference>
<protein>
    <submittedName>
        <fullName evidence="2">Uncharacterized protein</fullName>
    </submittedName>
</protein>
<keyword evidence="1" id="KW-0812">Transmembrane</keyword>
<comment type="caution">
    <text evidence="2">The sequence shown here is derived from an EMBL/GenBank/DDBJ whole genome shotgun (WGS) entry which is preliminary data.</text>
</comment>
<keyword evidence="3" id="KW-1185">Reference proteome</keyword>
<reference evidence="2 3" key="1">
    <citation type="submission" date="2016-09" db="EMBL/GenBank/DDBJ databases">
        <title>Metabolic pathway, cell adaptation mechanisms and a novel monoxygenase revealed through proteogenomic-transcription analysis of a Sphingomonas haloaromaticamans strain degrading the fungicide ortho-phenylphenol.</title>
        <authorList>
            <person name="Perruchon C."/>
            <person name="Papadopoulou E.S."/>
            <person name="Rousidou C."/>
            <person name="Vasileiadis S."/>
            <person name="Tanou G."/>
            <person name="Amoutzias G."/>
            <person name="Molassiotis A."/>
            <person name="Karpouzas D.G."/>
        </authorList>
    </citation>
    <scope>NUCLEOTIDE SEQUENCE [LARGE SCALE GENOMIC DNA]</scope>
    <source>
        <strain evidence="2 3">P3</strain>
    </source>
</reference>
<proteinExistence type="predicted"/>